<accession>A0AAD6E9I4</accession>
<gene>
    <name evidence="1" type="ORF">N7537_006848</name>
</gene>
<reference evidence="1" key="1">
    <citation type="journal article" date="2023" name="IMA Fungus">
        <title>Comparative genomic study of the Penicillium genus elucidates a diverse pangenome and 15 lateral gene transfer events.</title>
        <authorList>
            <person name="Petersen C."/>
            <person name="Sorensen T."/>
            <person name="Nielsen M.R."/>
            <person name="Sondergaard T.E."/>
            <person name="Sorensen J.L."/>
            <person name="Fitzpatrick D.A."/>
            <person name="Frisvad J.C."/>
            <person name="Nielsen K.L."/>
        </authorList>
    </citation>
    <scope>NUCLEOTIDE SEQUENCE</scope>
    <source>
        <strain evidence="1">IBT 12815</strain>
    </source>
</reference>
<evidence type="ECO:0000313" key="1">
    <source>
        <dbReference type="EMBL" id="KAJ5603892.1"/>
    </source>
</evidence>
<keyword evidence="2" id="KW-1185">Reference proteome</keyword>
<dbReference type="AlphaFoldDB" id="A0AAD6E9I4"/>
<organism evidence="1 2">
    <name type="scientific">Penicillium hordei</name>
    <dbReference type="NCBI Taxonomy" id="40994"/>
    <lineage>
        <taxon>Eukaryota</taxon>
        <taxon>Fungi</taxon>
        <taxon>Dikarya</taxon>
        <taxon>Ascomycota</taxon>
        <taxon>Pezizomycotina</taxon>
        <taxon>Eurotiomycetes</taxon>
        <taxon>Eurotiomycetidae</taxon>
        <taxon>Eurotiales</taxon>
        <taxon>Aspergillaceae</taxon>
        <taxon>Penicillium</taxon>
    </lineage>
</organism>
<sequence>MQAKVMPQIVEDSSGPVVNDLSAIPIGQARLLLYLDLQDVLSTQPASETLTLLAMILGTDCQPFTDVVSVQYTASILKISPHPVSSPIIGRRPLKKGWGNVQTRGPQTPERGICGQFRVKMVSQPSITPAI</sequence>
<comment type="caution">
    <text evidence="1">The sequence shown here is derived from an EMBL/GenBank/DDBJ whole genome shotgun (WGS) entry which is preliminary data.</text>
</comment>
<dbReference type="EMBL" id="JAQJAE010000003">
    <property type="protein sequence ID" value="KAJ5603892.1"/>
    <property type="molecule type" value="Genomic_DNA"/>
</dbReference>
<name>A0AAD6E9I4_9EURO</name>
<dbReference type="GeneID" id="81588147"/>
<reference evidence="1" key="2">
    <citation type="submission" date="2023-01" db="EMBL/GenBank/DDBJ databases">
        <authorList>
            <person name="Petersen C."/>
        </authorList>
    </citation>
    <scope>NUCLEOTIDE SEQUENCE</scope>
    <source>
        <strain evidence="1">IBT 12815</strain>
    </source>
</reference>
<proteinExistence type="predicted"/>
<dbReference type="RefSeq" id="XP_056753690.1">
    <property type="nucleotide sequence ID" value="XM_056897905.1"/>
</dbReference>
<evidence type="ECO:0000313" key="2">
    <source>
        <dbReference type="Proteomes" id="UP001213799"/>
    </source>
</evidence>
<protein>
    <submittedName>
        <fullName evidence="1">Uncharacterized protein</fullName>
    </submittedName>
</protein>
<dbReference type="Proteomes" id="UP001213799">
    <property type="component" value="Unassembled WGS sequence"/>
</dbReference>